<sequence length="755" mass="84657">MSISLLLYILLFQTTHTQFTEEADPIKFLEMMKPGCMELWTRYHLLPSVAAAQAAHETGWGRSNLAKKANNFFGVKGYYQGRTIRVTTTEYYDHTNPVTITDGFRVYPSATESIIDYGDFLTSRPWYEGAANQRYYRDSIQAIWDGGYATGPTYVESICKLVETWNLANWDQEANPQESSPDQKITDEQRYIDTSEENTTDIPVLVQDQKRKTNHHSKDIFIDLENFDPPEPEIYVSRLRLKQRKQSFIGGSEQPIDLNSESDSGSSSEKPSSSIDISPQKDPKQPFELNHNKQVDSSQTPLDIEDPAVQRLLQEVKLLHKQKEALQRKREHQERLMNPARSQQGLKGLRPHLQIAHIGIKRAQATGAISPRSAASKVKITADRGLPTRRTVQLVETPKPALRLSKLIQRDDDEADGAERKAPSDPLTGTTRVRSLSSPFRLGSVDVFKSALLPSLSKVSRTPAQLFPTTTRSPSENQTTATHSPSSVSSTQSFHSQPPPTALNSRRPPSSSQLPSTHTPSHNNPEVVTRRPPLPVKDLFAACPFIDQEVNKTTLWIGPLNRTLSELQVTDSLRSSFETHLMNIKVINSQSHTNPQKTHTRSQAMKAKLQCTNETAASIVYFNLLAIKAQKAAAETASEACGTDADCLLRSTDQAVASGETIATVVLGALFDIRNPDTCLVGRLTDLLIVGNRLHEDHILLHMPRSLPRLLRNTHRRSHTLLPLPVRSLFRRSHLHSLHRLLLPRRSPLRHLPPN</sequence>
<feature type="region of interest" description="Disordered" evidence="3">
    <location>
        <begin position="463"/>
        <end position="531"/>
    </location>
</feature>
<dbReference type="GO" id="GO:0016798">
    <property type="term" value="F:hydrolase activity, acting on glycosyl bonds"/>
    <property type="evidence" value="ECO:0007669"/>
    <property type="project" value="UniProtKB-KW"/>
</dbReference>
<dbReference type="Proteomes" id="UP001281761">
    <property type="component" value="Unassembled WGS sequence"/>
</dbReference>
<feature type="region of interest" description="Disordered" evidence="3">
    <location>
        <begin position="247"/>
        <end position="302"/>
    </location>
</feature>
<evidence type="ECO:0000313" key="6">
    <source>
        <dbReference type="EMBL" id="KAK2943905.1"/>
    </source>
</evidence>
<feature type="compositionally biased region" description="Low complexity" evidence="3">
    <location>
        <begin position="261"/>
        <end position="278"/>
    </location>
</feature>
<evidence type="ECO:0000256" key="4">
    <source>
        <dbReference type="SAM" id="SignalP"/>
    </source>
</evidence>
<dbReference type="EMBL" id="JARBJD010000322">
    <property type="protein sequence ID" value="KAK2943905.1"/>
    <property type="molecule type" value="Genomic_DNA"/>
</dbReference>
<evidence type="ECO:0000313" key="7">
    <source>
        <dbReference type="Proteomes" id="UP001281761"/>
    </source>
</evidence>
<feature type="compositionally biased region" description="Low complexity" evidence="3">
    <location>
        <begin position="482"/>
        <end position="496"/>
    </location>
</feature>
<organism evidence="6 7">
    <name type="scientific">Blattamonas nauphoetae</name>
    <dbReference type="NCBI Taxonomy" id="2049346"/>
    <lineage>
        <taxon>Eukaryota</taxon>
        <taxon>Metamonada</taxon>
        <taxon>Preaxostyla</taxon>
        <taxon>Oxymonadida</taxon>
        <taxon>Blattamonas</taxon>
    </lineage>
</organism>
<feature type="domain" description="Mannosyl-glycoprotein endo-beta-N-acetylglucosamidase-like" evidence="5">
    <location>
        <begin position="18"/>
        <end position="171"/>
    </location>
</feature>
<evidence type="ECO:0000256" key="2">
    <source>
        <dbReference type="SAM" id="Coils"/>
    </source>
</evidence>
<dbReference type="SMART" id="SM00047">
    <property type="entry name" value="LYZ2"/>
    <property type="match status" value="1"/>
</dbReference>
<keyword evidence="7" id="KW-1185">Reference proteome</keyword>
<feature type="compositionally biased region" description="Polar residues" evidence="3">
    <location>
        <begin position="463"/>
        <end position="481"/>
    </location>
</feature>
<reference evidence="6 7" key="1">
    <citation type="journal article" date="2022" name="bioRxiv">
        <title>Genomics of Preaxostyla Flagellates Illuminates Evolutionary Transitions and the Path Towards Mitochondrial Loss.</title>
        <authorList>
            <person name="Novak L.V.F."/>
            <person name="Treitli S.C."/>
            <person name="Pyrih J."/>
            <person name="Halakuc P."/>
            <person name="Pipaliya S.V."/>
            <person name="Vacek V."/>
            <person name="Brzon O."/>
            <person name="Soukal P."/>
            <person name="Eme L."/>
            <person name="Dacks J.B."/>
            <person name="Karnkowska A."/>
            <person name="Elias M."/>
            <person name="Hampl V."/>
        </authorList>
    </citation>
    <scope>NUCLEOTIDE SEQUENCE [LARGE SCALE GENOMIC DNA]</scope>
    <source>
        <strain evidence="6">NAU3</strain>
        <tissue evidence="6">Gut</tissue>
    </source>
</reference>
<feature type="chain" id="PRO_5045247235" evidence="4">
    <location>
        <begin position="18"/>
        <end position="755"/>
    </location>
</feature>
<accession>A0ABQ9WWP9</accession>
<feature type="signal peptide" evidence="4">
    <location>
        <begin position="1"/>
        <end position="17"/>
    </location>
</feature>
<keyword evidence="6" id="KW-0326">Glycosidase</keyword>
<keyword evidence="4" id="KW-0732">Signal</keyword>
<dbReference type="EC" id="3.2.1.-" evidence="6"/>
<dbReference type="PANTHER" id="PTHR33308">
    <property type="entry name" value="PEPTIDOGLYCAN HYDROLASE FLGJ"/>
    <property type="match status" value="1"/>
</dbReference>
<evidence type="ECO:0000259" key="5">
    <source>
        <dbReference type="SMART" id="SM00047"/>
    </source>
</evidence>
<protein>
    <submittedName>
        <fullName evidence="6">Exo-glucosaminidase LytG</fullName>
        <ecNumber evidence="6">3.2.1.-</ecNumber>
    </submittedName>
</protein>
<evidence type="ECO:0000256" key="3">
    <source>
        <dbReference type="SAM" id="MobiDB-lite"/>
    </source>
</evidence>
<feature type="compositionally biased region" description="Basic and acidic residues" evidence="3">
    <location>
        <begin position="279"/>
        <end position="294"/>
    </location>
</feature>
<dbReference type="Pfam" id="PF01832">
    <property type="entry name" value="Glucosaminidase"/>
    <property type="match status" value="1"/>
</dbReference>
<keyword evidence="2" id="KW-0175">Coiled coil</keyword>
<name>A0ABQ9WWP9_9EUKA</name>
<dbReference type="PANTHER" id="PTHR33308:SF9">
    <property type="entry name" value="PEPTIDOGLYCAN HYDROLASE FLGJ"/>
    <property type="match status" value="1"/>
</dbReference>
<gene>
    <name evidence="6" type="ORF">BLNAU_21160</name>
</gene>
<proteinExistence type="predicted"/>
<feature type="region of interest" description="Disordered" evidence="3">
    <location>
        <begin position="407"/>
        <end position="433"/>
    </location>
</feature>
<feature type="compositionally biased region" description="Polar residues" evidence="3">
    <location>
        <begin position="513"/>
        <end position="526"/>
    </location>
</feature>
<dbReference type="InterPro" id="IPR051056">
    <property type="entry name" value="Glycosyl_Hydrolase_73"/>
</dbReference>
<dbReference type="Gene3D" id="1.10.530.10">
    <property type="match status" value="1"/>
</dbReference>
<comment type="caution">
    <text evidence="6">The sequence shown here is derived from an EMBL/GenBank/DDBJ whole genome shotgun (WGS) entry which is preliminary data.</text>
</comment>
<dbReference type="InterPro" id="IPR002901">
    <property type="entry name" value="MGlyc_endo_b_GlcNAc-like_dom"/>
</dbReference>
<keyword evidence="1 6" id="KW-0378">Hydrolase</keyword>
<dbReference type="Gene3D" id="4.10.80.30">
    <property type="entry name" value="DNA polymerase, domain 6"/>
    <property type="match status" value="1"/>
</dbReference>
<feature type="coiled-coil region" evidence="2">
    <location>
        <begin position="309"/>
        <end position="336"/>
    </location>
</feature>
<evidence type="ECO:0000256" key="1">
    <source>
        <dbReference type="ARBA" id="ARBA00022801"/>
    </source>
</evidence>